<dbReference type="EC" id="1.14.11.11" evidence="8"/>
<dbReference type="Pfam" id="PF03171">
    <property type="entry name" value="2OG-FeII_Oxy"/>
    <property type="match status" value="1"/>
</dbReference>
<dbReference type="GO" id="GO:0047998">
    <property type="term" value="F:hyoscyamine (6S)-dioxygenase activity"/>
    <property type="evidence" value="ECO:0007669"/>
    <property type="project" value="UniProtKB-EC"/>
</dbReference>
<dbReference type="GO" id="GO:0009805">
    <property type="term" value="P:coumarin biosynthetic process"/>
    <property type="evidence" value="ECO:0007669"/>
    <property type="project" value="UniProtKB-ARBA"/>
</dbReference>
<dbReference type="PRINTS" id="PR00682">
    <property type="entry name" value="IPNSYNTHASE"/>
</dbReference>
<feature type="domain" description="Fe2OG dioxygenase" evidence="7">
    <location>
        <begin position="193"/>
        <end position="293"/>
    </location>
</feature>
<dbReference type="GO" id="GO:0002238">
    <property type="term" value="P:response to molecule of fungal origin"/>
    <property type="evidence" value="ECO:0007669"/>
    <property type="project" value="UniProtKB-ARBA"/>
</dbReference>
<dbReference type="InterPro" id="IPR005123">
    <property type="entry name" value="Oxoglu/Fe-dep_dioxygenase_dom"/>
</dbReference>
<keyword evidence="3" id="KW-0847">Vitamin C</keyword>
<evidence type="ECO:0000256" key="5">
    <source>
        <dbReference type="ARBA" id="ARBA00023004"/>
    </source>
</evidence>
<keyword evidence="2 6" id="KW-0479">Metal-binding</keyword>
<dbReference type="InterPro" id="IPR027443">
    <property type="entry name" value="IPNS-like_sf"/>
</dbReference>
<accession>A0A0M3SG09</accession>
<dbReference type="InterPro" id="IPR026992">
    <property type="entry name" value="DIOX_N"/>
</dbReference>
<keyword evidence="5 6" id="KW-0408">Iron</keyword>
<evidence type="ECO:0000259" key="7">
    <source>
        <dbReference type="PROSITE" id="PS51471"/>
    </source>
</evidence>
<evidence type="ECO:0000256" key="3">
    <source>
        <dbReference type="ARBA" id="ARBA00022896"/>
    </source>
</evidence>
<dbReference type="Pfam" id="PF14226">
    <property type="entry name" value="DIOX_N"/>
    <property type="match status" value="1"/>
</dbReference>
<protein>
    <submittedName>
        <fullName evidence="8">Hyoscyamine 6 beta-hydroxylase</fullName>
        <ecNumber evidence="8">1.14.11.11</ecNumber>
    </submittedName>
</protein>
<evidence type="ECO:0000313" key="8">
    <source>
        <dbReference type="EMBL" id="ALD59775.1"/>
    </source>
</evidence>
<dbReference type="SMR" id="A0A0M3SG09"/>
<dbReference type="EMBL" id="KR006983">
    <property type="protein sequence ID" value="ALD59775.1"/>
    <property type="molecule type" value="Genomic_DNA"/>
</dbReference>
<dbReference type="InterPro" id="IPR050295">
    <property type="entry name" value="Plant_2OG-oxidoreductases"/>
</dbReference>
<comment type="similarity">
    <text evidence="1 6">Belongs to the iron/ascorbate-dependent oxidoreductase family.</text>
</comment>
<dbReference type="InterPro" id="IPR044861">
    <property type="entry name" value="IPNS-like_FE2OG_OXY"/>
</dbReference>
<keyword evidence="4 6" id="KW-0560">Oxidoreductase</keyword>
<dbReference type="SUPFAM" id="SSF51197">
    <property type="entry name" value="Clavaminate synthase-like"/>
    <property type="match status" value="1"/>
</dbReference>
<sequence>MATFVSNWSTNNVSESFIAPLEKRAEKDVPLGNDVPIIDLQQDHLLIVQQITKACQDFGLFQVINHGFSEKLMAETMEACKEVFALPAEEKEKLQPKGEPAKFELPLEQKAKLYVEGEQLSNDEFLYWKDTLAHGCHPLDEELLNSWPEKPPTYRDVMAKYSVEVRKLTMRILDYICEGLGLKLGYFDNELSQIQMLLTNYYPPCPDPSSTLGSGGHYDGNLITLLQQDLPGLQQLIVKDANWIAVEPIPTAFVVNLGLTLKVISNEKFEGSIHRVVTNPTRDRVSIATLIGPDYSCTIEPAKELVSQENPPLYKPYPYVEFAEIYLSDKSDYDAAVKPYKINQFPN</sequence>
<dbReference type="EMBL" id="KR006981">
    <property type="protein sequence ID" value="ALD59773.1"/>
    <property type="molecule type" value="mRNA"/>
</dbReference>
<reference evidence="8" key="1">
    <citation type="submission" date="2015-03" db="EMBL/GenBank/DDBJ databases">
        <title>Cloning and expression analysis of the key enzyme hyoscyamine 6 beta-hydroxylase (DaH6H) gene involving in scopolamine biosynthesis in Datura arborea.</title>
        <authorList>
            <person name="Qiang W."/>
            <person name="Hou Y.L."/>
            <person name="Li X."/>
            <person name="Xia K."/>
            <person name="Liao Z.H."/>
        </authorList>
    </citation>
    <scope>NUCLEOTIDE SEQUENCE</scope>
</reference>
<evidence type="ECO:0000256" key="4">
    <source>
        <dbReference type="ARBA" id="ARBA00023002"/>
    </source>
</evidence>
<evidence type="ECO:0000256" key="2">
    <source>
        <dbReference type="ARBA" id="ARBA00022723"/>
    </source>
</evidence>
<name>A0A0M3SG09_BRUAR</name>
<dbReference type="PANTHER" id="PTHR47991">
    <property type="entry name" value="OXOGLUTARATE/IRON-DEPENDENT DIOXYGENASE"/>
    <property type="match status" value="1"/>
</dbReference>
<dbReference type="GO" id="GO:0031418">
    <property type="term" value="F:L-ascorbic acid binding"/>
    <property type="evidence" value="ECO:0007669"/>
    <property type="project" value="UniProtKB-KW"/>
</dbReference>
<dbReference type="GO" id="GO:0046872">
    <property type="term" value="F:metal ion binding"/>
    <property type="evidence" value="ECO:0007669"/>
    <property type="project" value="UniProtKB-KW"/>
</dbReference>
<evidence type="ECO:0000256" key="6">
    <source>
        <dbReference type="RuleBase" id="RU003682"/>
    </source>
</evidence>
<dbReference type="AlphaFoldDB" id="A0A0M3SG09"/>
<gene>
    <name evidence="8" type="primary">H6H</name>
</gene>
<dbReference type="Gene3D" id="2.60.120.330">
    <property type="entry name" value="B-lactam Antibiotic, Isopenicillin N Synthase, Chain"/>
    <property type="match status" value="1"/>
</dbReference>
<dbReference type="PROSITE" id="PS51471">
    <property type="entry name" value="FE2OG_OXY"/>
    <property type="match status" value="1"/>
</dbReference>
<proteinExistence type="evidence at transcript level"/>
<evidence type="ECO:0000256" key="1">
    <source>
        <dbReference type="ARBA" id="ARBA00008056"/>
    </source>
</evidence>
<organism evidence="8">
    <name type="scientific">Brugmansia arborea</name>
    <name type="common">Angel's trumpet tree</name>
    <name type="synonym">Datura arborea</name>
    <dbReference type="NCBI Taxonomy" id="41689"/>
    <lineage>
        <taxon>Eukaryota</taxon>
        <taxon>Viridiplantae</taxon>
        <taxon>Streptophyta</taxon>
        <taxon>Embryophyta</taxon>
        <taxon>Tracheophyta</taxon>
        <taxon>Spermatophyta</taxon>
        <taxon>Magnoliopsida</taxon>
        <taxon>eudicotyledons</taxon>
        <taxon>Gunneridae</taxon>
        <taxon>Pentapetalae</taxon>
        <taxon>asterids</taxon>
        <taxon>lamiids</taxon>
        <taxon>Solanales</taxon>
        <taxon>Solanaceae</taxon>
        <taxon>Solanoideae</taxon>
        <taxon>Datureae</taxon>
        <taxon>Brugmansia</taxon>
    </lineage>
</organism>